<feature type="compositionally biased region" description="Low complexity" evidence="1">
    <location>
        <begin position="115"/>
        <end position="133"/>
    </location>
</feature>
<accession>A0A1C5GYG8</accession>
<dbReference type="EMBL" id="FMDM01000002">
    <property type="protein sequence ID" value="SCG38637.1"/>
    <property type="molecule type" value="Genomic_DNA"/>
</dbReference>
<keyword evidence="2" id="KW-0812">Transmembrane</keyword>
<keyword evidence="2" id="KW-0472">Membrane</keyword>
<reference evidence="4" key="1">
    <citation type="submission" date="2016-06" db="EMBL/GenBank/DDBJ databases">
        <authorList>
            <person name="Varghese N."/>
            <person name="Submissions Spin"/>
        </authorList>
    </citation>
    <scope>NUCLEOTIDE SEQUENCE [LARGE SCALE GENOMIC DNA]</scope>
    <source>
        <strain evidence="4">DSM 45647</strain>
    </source>
</reference>
<evidence type="ECO:0000313" key="4">
    <source>
        <dbReference type="Proteomes" id="UP000199360"/>
    </source>
</evidence>
<name>A0A1C5GYG8_9ACTN</name>
<dbReference type="STRING" id="745366.GA0070213_10219"/>
<evidence type="ECO:0000256" key="2">
    <source>
        <dbReference type="SAM" id="Phobius"/>
    </source>
</evidence>
<feature type="transmembrane region" description="Helical" evidence="2">
    <location>
        <begin position="237"/>
        <end position="258"/>
    </location>
</feature>
<evidence type="ECO:0000313" key="3">
    <source>
        <dbReference type="EMBL" id="SCG38637.1"/>
    </source>
</evidence>
<dbReference type="OrthoDB" id="4775568at2"/>
<feature type="transmembrane region" description="Helical" evidence="2">
    <location>
        <begin position="198"/>
        <end position="217"/>
    </location>
</feature>
<dbReference type="AlphaFoldDB" id="A0A1C5GYG8"/>
<dbReference type="RefSeq" id="WP_091056805.1">
    <property type="nucleotide sequence ID" value="NZ_FMDM01000002.1"/>
</dbReference>
<feature type="transmembrane region" description="Helical" evidence="2">
    <location>
        <begin position="165"/>
        <end position="186"/>
    </location>
</feature>
<feature type="region of interest" description="Disordered" evidence="1">
    <location>
        <begin position="99"/>
        <end position="150"/>
    </location>
</feature>
<protein>
    <submittedName>
        <fullName evidence="3">Uncharacterized protein</fullName>
    </submittedName>
</protein>
<proteinExistence type="predicted"/>
<keyword evidence="4" id="KW-1185">Reference proteome</keyword>
<evidence type="ECO:0000256" key="1">
    <source>
        <dbReference type="SAM" id="MobiDB-lite"/>
    </source>
</evidence>
<dbReference type="Proteomes" id="UP000199360">
    <property type="component" value="Unassembled WGS sequence"/>
</dbReference>
<gene>
    <name evidence="3" type="ORF">GA0070213_10219</name>
</gene>
<keyword evidence="2" id="KW-1133">Transmembrane helix</keyword>
<organism evidence="3 4">
    <name type="scientific">Micromonospora humi</name>
    <dbReference type="NCBI Taxonomy" id="745366"/>
    <lineage>
        <taxon>Bacteria</taxon>
        <taxon>Bacillati</taxon>
        <taxon>Actinomycetota</taxon>
        <taxon>Actinomycetes</taxon>
        <taxon>Micromonosporales</taxon>
        <taxon>Micromonosporaceae</taxon>
        <taxon>Micromonospora</taxon>
    </lineage>
</organism>
<sequence length="266" mass="28585">MIDTRRLDRAWLRRRALPAALLACWLVWAALAWWTAPRADDEAGLQRDLAAGRVLTITRAEGWDDSGPWARRPEPRFAEGGSTVVWARPDGRFHYAYVPAPVTDGEDGADPDPQPGADPGSPSPAATGASPDPDSGRFRDPWTDPLADPRALDATTHFGDTRADALADAATVIALVIGAAWLLTLLAGPPPVLGTRWYWFWIGLLPLGVGVLAWAYRECWRADAPATGSRRSGWSGLGWWIVGGIGVSLVVVGLGVVLGDDLVPSW</sequence>